<dbReference type="PROSITE" id="PS51819">
    <property type="entry name" value="VOC"/>
    <property type="match status" value="1"/>
</dbReference>
<dbReference type="InterPro" id="IPR029068">
    <property type="entry name" value="Glyas_Bleomycin-R_OHBP_Dase"/>
</dbReference>
<organism evidence="2 3">
    <name type="scientific">Caballeronia udeis</name>
    <dbReference type="NCBI Taxonomy" id="1232866"/>
    <lineage>
        <taxon>Bacteria</taxon>
        <taxon>Pseudomonadati</taxon>
        <taxon>Pseudomonadota</taxon>
        <taxon>Betaproteobacteria</taxon>
        <taxon>Burkholderiales</taxon>
        <taxon>Burkholderiaceae</taxon>
        <taxon>Caballeronia</taxon>
    </lineage>
</organism>
<dbReference type="PANTHER" id="PTHR36113:SF1">
    <property type="entry name" value="GLYOXALASE_BLEOMYCIN RESISTANCE PROTEIN_DIOXYGENASE"/>
    <property type="match status" value="1"/>
</dbReference>
<proteinExistence type="predicted"/>
<evidence type="ECO:0000313" key="3">
    <source>
        <dbReference type="Proteomes" id="UP000054683"/>
    </source>
</evidence>
<feature type="domain" description="VOC" evidence="1">
    <location>
        <begin position="2"/>
        <end position="127"/>
    </location>
</feature>
<dbReference type="InterPro" id="IPR037523">
    <property type="entry name" value="VOC_core"/>
</dbReference>
<name>A0A158IBP1_9BURK</name>
<dbReference type="Pfam" id="PF00903">
    <property type="entry name" value="Glyoxalase"/>
    <property type="match status" value="1"/>
</dbReference>
<evidence type="ECO:0000313" key="2">
    <source>
        <dbReference type="EMBL" id="SAL53877.1"/>
    </source>
</evidence>
<dbReference type="PANTHER" id="PTHR36113">
    <property type="entry name" value="LYASE, PUTATIVE-RELATED-RELATED"/>
    <property type="match status" value="1"/>
</dbReference>
<dbReference type="Gene3D" id="3.10.180.10">
    <property type="entry name" value="2,3-Dihydroxybiphenyl 1,2-Dioxygenase, domain 1"/>
    <property type="match status" value="1"/>
</dbReference>
<dbReference type="RefSeq" id="WP_062090035.1">
    <property type="nucleotide sequence ID" value="NZ_FCOK02000046.1"/>
</dbReference>
<gene>
    <name evidence="2" type="ORF">AWB69_05703</name>
</gene>
<protein>
    <submittedName>
        <fullName evidence="2">Glyoxalase-like domain protein</fullName>
    </submittedName>
</protein>
<dbReference type="SUPFAM" id="SSF54593">
    <property type="entry name" value="Glyoxalase/Bleomycin resistance protein/Dihydroxybiphenyl dioxygenase"/>
    <property type="match status" value="1"/>
</dbReference>
<dbReference type="OrthoDB" id="9800438at2"/>
<accession>A0A158IBP1</accession>
<dbReference type="Proteomes" id="UP000054683">
    <property type="component" value="Unassembled WGS sequence"/>
</dbReference>
<dbReference type="AlphaFoldDB" id="A0A158IBP1"/>
<dbReference type="InterPro" id="IPR004360">
    <property type="entry name" value="Glyas_Fos-R_dOase_dom"/>
</dbReference>
<reference evidence="2 3" key="1">
    <citation type="submission" date="2016-01" db="EMBL/GenBank/DDBJ databases">
        <authorList>
            <person name="Oliw E.H."/>
        </authorList>
    </citation>
    <scope>NUCLEOTIDE SEQUENCE [LARGE SCALE GENOMIC DNA]</scope>
    <source>
        <strain evidence="2">LMG 27134</strain>
    </source>
</reference>
<evidence type="ECO:0000259" key="1">
    <source>
        <dbReference type="PROSITE" id="PS51819"/>
    </source>
</evidence>
<dbReference type="InterPro" id="IPR051332">
    <property type="entry name" value="Fosfomycin_Res_Enzymes"/>
</dbReference>
<dbReference type="EMBL" id="FCOK02000046">
    <property type="protein sequence ID" value="SAL53877.1"/>
    <property type="molecule type" value="Genomic_DNA"/>
</dbReference>
<sequence length="127" mass="13783">MNVAHVALWTSDLDRASDFYRDIFGAEVGPTYRSKRTPGFLSRFARLSTGPSIELMSLPNLELQASDSPRIGWAHIAISIGTEDAVIGLATRMKLEGALISGPRWTGDGYFEAVISDPDGNLVEVTV</sequence>